<feature type="coiled-coil region" evidence="1">
    <location>
        <begin position="345"/>
        <end position="556"/>
    </location>
</feature>
<evidence type="ECO:0000313" key="4">
    <source>
        <dbReference type="EMBL" id="EAU84429.1"/>
    </source>
</evidence>
<comment type="caution">
    <text evidence="4">The sequence shown here is derived from an EMBL/GenBank/DDBJ whole genome shotgun (WGS) entry which is preliminary data.</text>
</comment>
<dbReference type="AlphaFoldDB" id="A8NYT0"/>
<dbReference type="InParanoid" id="A8NYT0"/>
<feature type="coiled-coil region" evidence="1">
    <location>
        <begin position="793"/>
        <end position="936"/>
    </location>
</feature>
<evidence type="ECO:0000256" key="2">
    <source>
        <dbReference type="SAM" id="MobiDB-lite"/>
    </source>
</evidence>
<feature type="compositionally biased region" description="Polar residues" evidence="2">
    <location>
        <begin position="86"/>
        <end position="103"/>
    </location>
</feature>
<keyword evidence="1" id="KW-0175">Coiled coil</keyword>
<dbReference type="InterPro" id="IPR029191">
    <property type="entry name" value="Uds1"/>
</dbReference>
<proteinExistence type="predicted"/>
<feature type="domain" description="Up-regulated during septation protein 1" evidence="3">
    <location>
        <begin position="165"/>
        <end position="277"/>
    </location>
</feature>
<dbReference type="Pfam" id="PF15456">
    <property type="entry name" value="Uds1"/>
    <property type="match status" value="1"/>
</dbReference>
<dbReference type="Proteomes" id="UP000001861">
    <property type="component" value="Unassembled WGS sequence"/>
</dbReference>
<feature type="compositionally biased region" description="Polar residues" evidence="2">
    <location>
        <begin position="713"/>
        <end position="722"/>
    </location>
</feature>
<accession>A8NYT0</accession>
<feature type="region of interest" description="Disordered" evidence="2">
    <location>
        <begin position="1"/>
        <end position="157"/>
    </location>
</feature>
<dbReference type="InterPro" id="IPR027267">
    <property type="entry name" value="AH/BAR_dom_sf"/>
</dbReference>
<dbReference type="PANTHER" id="PTHR23159">
    <property type="entry name" value="CENTROSOMAL PROTEIN 2"/>
    <property type="match status" value="1"/>
</dbReference>
<dbReference type="RefSeq" id="XP_001837513.1">
    <property type="nucleotide sequence ID" value="XM_001837461.1"/>
</dbReference>
<dbReference type="OrthoDB" id="5569911at2759"/>
<feature type="compositionally biased region" description="Polar residues" evidence="2">
    <location>
        <begin position="115"/>
        <end position="125"/>
    </location>
</feature>
<name>A8NYT0_COPC7</name>
<feature type="compositionally biased region" description="Polar residues" evidence="2">
    <location>
        <begin position="41"/>
        <end position="51"/>
    </location>
</feature>
<dbReference type="EMBL" id="AACS02000005">
    <property type="protein sequence ID" value="EAU84429.1"/>
    <property type="molecule type" value="Genomic_DNA"/>
</dbReference>
<reference evidence="4 5" key="1">
    <citation type="journal article" date="2010" name="Proc. Natl. Acad. Sci. U.S.A.">
        <title>Insights into evolution of multicellular fungi from the assembled chromosomes of the mushroom Coprinopsis cinerea (Coprinus cinereus).</title>
        <authorList>
            <person name="Stajich J.E."/>
            <person name="Wilke S.K."/>
            <person name="Ahren D."/>
            <person name="Au C.H."/>
            <person name="Birren B.W."/>
            <person name="Borodovsky M."/>
            <person name="Burns C."/>
            <person name="Canback B."/>
            <person name="Casselton L.A."/>
            <person name="Cheng C.K."/>
            <person name="Deng J."/>
            <person name="Dietrich F.S."/>
            <person name="Fargo D.C."/>
            <person name="Farman M.L."/>
            <person name="Gathman A.C."/>
            <person name="Goldberg J."/>
            <person name="Guigo R."/>
            <person name="Hoegger P.J."/>
            <person name="Hooker J.B."/>
            <person name="Huggins A."/>
            <person name="James T.Y."/>
            <person name="Kamada T."/>
            <person name="Kilaru S."/>
            <person name="Kodira C."/>
            <person name="Kues U."/>
            <person name="Kupfer D."/>
            <person name="Kwan H.S."/>
            <person name="Lomsadze A."/>
            <person name="Li W."/>
            <person name="Lilly W.W."/>
            <person name="Ma L.J."/>
            <person name="Mackey A.J."/>
            <person name="Manning G."/>
            <person name="Martin F."/>
            <person name="Muraguchi H."/>
            <person name="Natvig D.O."/>
            <person name="Palmerini H."/>
            <person name="Ramesh M.A."/>
            <person name="Rehmeyer C.J."/>
            <person name="Roe B.A."/>
            <person name="Shenoy N."/>
            <person name="Stanke M."/>
            <person name="Ter-Hovhannisyan V."/>
            <person name="Tunlid A."/>
            <person name="Velagapudi R."/>
            <person name="Vision T.J."/>
            <person name="Zeng Q."/>
            <person name="Zolan M.E."/>
            <person name="Pukkila P.J."/>
        </authorList>
    </citation>
    <scope>NUCLEOTIDE SEQUENCE [LARGE SCALE GENOMIC DNA]</scope>
    <source>
        <strain evidence="5">Okayama-7 / 130 / ATCC MYA-4618 / FGSC 9003</strain>
    </source>
</reference>
<feature type="region of interest" description="Disordered" evidence="2">
    <location>
        <begin position="614"/>
        <end position="647"/>
    </location>
</feature>
<evidence type="ECO:0000256" key="1">
    <source>
        <dbReference type="SAM" id="Coils"/>
    </source>
</evidence>
<protein>
    <recommendedName>
        <fullName evidence="3">Up-regulated during septation protein 1 domain-containing protein</fullName>
    </recommendedName>
</protein>
<feature type="compositionally biased region" description="Low complexity" evidence="2">
    <location>
        <begin position="628"/>
        <end position="639"/>
    </location>
</feature>
<dbReference type="GeneID" id="6014070"/>
<dbReference type="STRING" id="240176.A8NYT0"/>
<sequence length="969" mass="107652">MNGVRRFLGAATSSSQSPPQEPQTPPQQSAAPLFSPKVATATASPTSNPNWSPSHSGGLSFSSSPKSTAALFLKKDRPKPPIPNGDNVSLHNRSDSFTRSSGYARSPSPMGGTGPNSPSSMTSSPRRVPVPSEHTLSRASTSASSSQWNPKRASGPLNTRDELLMSLMASEAVVDSREYQILGTEEVEELKKEHAVLSSRVVAMTKKLALETKIRDAAVSLSKVNSAHKKVSKQTEEQLEAANRRVDTAQRELWRVSERANDVQKRLLEHRAAVLSFSVRNMEKKMSPSIGSEDSGYDSSNRSTLMSPATAISSVSSSSKQSRFDGAHLFAGHADAIVPKRKLSPEEASKEISALEDKLKRATEQLAQASKVQGEMKKELSHLQLEKEEVETMMRLELQTAEDTISALEAELPRLEGLDQEIKTLKQEKISWEEERRQLEEQAREAQMLRERVQELESRAVEASGGSEKVLTDLREAHQRELAEKDAYIKELKDEWNEEREGWNQERSAMEDEKMDDLSRLHEEMDRLREADEQVLQQANNELNTTLNSLRSVVEQFNIRIPARNSATSAMQSLIIAITMHLEEMDRATVSRQQFEAEMRAAREKEESMVKELEQVKKEKESFKRDTMASSRTMSMSSDVFRPPPLPVGPVVTPETTEYGPDVEGAKFIEALQPLWAVLPSPEARASKFGSTSRYRVGSPSIPSASLPGASGANPNGNTAITSGPPASLSDLDVRSLKALYDPRNRAKNEPNNGAFTLEGFIVRVQALIADDRALIERLIRFAQAHDLLKKNAERAQKLAQDGNAALETYQKQVKQLEARNQNLLEKLGVMQAEIQYLNENAERITAEKHQVEAHAADQAEEIAQLNEANNKLSARALTLAEEAANAPEPIRKQLDECRRQLEESKRQLEDMKRQLSEKTKECENAQEEVEAMRTAEQGQRIALLDELNSVQTENGQLRAQLRAAKAGR</sequence>
<dbReference type="KEGG" id="cci:CC1G_01425"/>
<gene>
    <name evidence="4" type="ORF">CC1G_01425</name>
</gene>
<dbReference type="OMA" id="FFAGHSD"/>
<dbReference type="VEuPathDB" id="FungiDB:CC1G_01425"/>
<feature type="compositionally biased region" description="Basic and acidic residues" evidence="2">
    <location>
        <begin position="614"/>
        <end position="627"/>
    </location>
</feature>
<feature type="region of interest" description="Disordered" evidence="2">
    <location>
        <begin position="693"/>
        <end position="728"/>
    </location>
</feature>
<evidence type="ECO:0000259" key="3">
    <source>
        <dbReference type="Pfam" id="PF15456"/>
    </source>
</evidence>
<keyword evidence="5" id="KW-1185">Reference proteome</keyword>
<organism evidence="4 5">
    <name type="scientific">Coprinopsis cinerea (strain Okayama-7 / 130 / ATCC MYA-4618 / FGSC 9003)</name>
    <name type="common">Inky cap fungus</name>
    <name type="synonym">Hormographiella aspergillata</name>
    <dbReference type="NCBI Taxonomy" id="240176"/>
    <lineage>
        <taxon>Eukaryota</taxon>
        <taxon>Fungi</taxon>
        <taxon>Dikarya</taxon>
        <taxon>Basidiomycota</taxon>
        <taxon>Agaricomycotina</taxon>
        <taxon>Agaricomycetes</taxon>
        <taxon>Agaricomycetidae</taxon>
        <taxon>Agaricales</taxon>
        <taxon>Agaricineae</taxon>
        <taxon>Psathyrellaceae</taxon>
        <taxon>Coprinopsis</taxon>
    </lineage>
</organism>
<dbReference type="PANTHER" id="PTHR23159:SF60">
    <property type="entry name" value="SPINDLE ASSEMBLY ABNORMAL PROTEIN 4"/>
    <property type="match status" value="1"/>
</dbReference>
<feature type="compositionally biased region" description="Low complexity" evidence="2">
    <location>
        <begin position="137"/>
        <end position="146"/>
    </location>
</feature>
<feature type="coiled-coil region" evidence="1">
    <location>
        <begin position="187"/>
        <end position="259"/>
    </location>
</feature>
<evidence type="ECO:0000313" key="5">
    <source>
        <dbReference type="Proteomes" id="UP000001861"/>
    </source>
</evidence>
<feature type="compositionally biased region" description="Low complexity" evidence="2">
    <location>
        <begin position="52"/>
        <end position="67"/>
    </location>
</feature>
<dbReference type="eggNOG" id="ENOG502QWKV">
    <property type="taxonomic scope" value="Eukaryota"/>
</dbReference>
<dbReference type="SUPFAM" id="SSF103657">
    <property type="entry name" value="BAR/IMD domain-like"/>
    <property type="match status" value="1"/>
</dbReference>